<dbReference type="Gene3D" id="1.20.90.10">
    <property type="entry name" value="Phospholipase A2 domain"/>
    <property type="match status" value="1"/>
</dbReference>
<evidence type="ECO:0008006" key="5">
    <source>
        <dbReference type="Google" id="ProtNLM"/>
    </source>
</evidence>
<dbReference type="RefSeq" id="WP_346107460.1">
    <property type="nucleotide sequence ID" value="NZ_BAAAMU010000030.1"/>
</dbReference>
<dbReference type="SUPFAM" id="SSF48619">
    <property type="entry name" value="Phospholipase A2, PLA2"/>
    <property type="match status" value="1"/>
</dbReference>
<dbReference type="InterPro" id="IPR036444">
    <property type="entry name" value="PLipase_A2_dom_sf"/>
</dbReference>
<dbReference type="EMBL" id="BAAAMU010000030">
    <property type="protein sequence ID" value="GAA1642266.1"/>
    <property type="molecule type" value="Genomic_DNA"/>
</dbReference>
<evidence type="ECO:0000313" key="3">
    <source>
        <dbReference type="EMBL" id="GAA1642266.1"/>
    </source>
</evidence>
<keyword evidence="4" id="KW-1185">Reference proteome</keyword>
<dbReference type="Pfam" id="PF05593">
    <property type="entry name" value="RHS_repeat"/>
    <property type="match status" value="1"/>
</dbReference>
<feature type="region of interest" description="Disordered" evidence="1">
    <location>
        <begin position="353"/>
        <end position="399"/>
    </location>
</feature>
<name>A0ABN2FEB4_9ACTN</name>
<dbReference type="InterPro" id="IPR031325">
    <property type="entry name" value="RHS_repeat"/>
</dbReference>
<dbReference type="InterPro" id="IPR015141">
    <property type="entry name" value="PLipase_A2_prok/fun"/>
</dbReference>
<dbReference type="Pfam" id="PF09056">
    <property type="entry name" value="Phospholip_A2_3"/>
    <property type="match status" value="1"/>
</dbReference>
<evidence type="ECO:0000313" key="4">
    <source>
        <dbReference type="Proteomes" id="UP001500064"/>
    </source>
</evidence>
<comment type="caution">
    <text evidence="3">The sequence shown here is derived from an EMBL/GenBank/DDBJ whole genome shotgun (WGS) entry which is preliminary data.</text>
</comment>
<organism evidence="3 4">
    <name type="scientific">Nonomuraea maheshkhaliensis</name>
    <dbReference type="NCBI Taxonomy" id="419590"/>
    <lineage>
        <taxon>Bacteria</taxon>
        <taxon>Bacillati</taxon>
        <taxon>Actinomycetota</taxon>
        <taxon>Actinomycetes</taxon>
        <taxon>Streptosporangiales</taxon>
        <taxon>Streptosporangiaceae</taxon>
        <taxon>Nonomuraea</taxon>
    </lineage>
</organism>
<evidence type="ECO:0000256" key="2">
    <source>
        <dbReference type="SAM" id="SignalP"/>
    </source>
</evidence>
<dbReference type="Gene3D" id="2.180.10.10">
    <property type="entry name" value="RHS repeat-associated core"/>
    <property type="match status" value="1"/>
</dbReference>
<gene>
    <name evidence="3" type="ORF">GCM10009733_044150</name>
</gene>
<proteinExistence type="predicted"/>
<sequence>MRRLALPVALAAMLVPFSVSPSVAAAALDEPPLADVQEIGPGLYSADTKTFKLTELDVSAGSVSRKHGVALTGGDLARPQSAPATRPELGVFGPGWQAEFAGGAINRKLEVQNGLIVVTDLEEGTQTQYPLASDVSSPDGGSIRTYEAGNGSTITQLTKWDANLGVMRTTTTETLKTDPGPVEADDDAFADADGAPIGQGALQLKYTWARPAGAPSADPWRVTSVGTAAFGSSTITYDAQGRVSTVGEPAGAGTPETVTRFTYAAATTAAGDTFGDFAGRLKSISVAYGTEAPLTEATYAYDPNGLLRGMADPSEGTVQATYDYDPTGRLSTIQSSSNGGWQLTFPAGAAAPAVTATDPDMPENGGETEGAAGLDDPDATEPPASDFLPDGVDPPQSYPRKCNTAKEWMWYTTKGCSAWAFHGGKFRKPAWKRTANGFKVRGITYDHCTKSPDKPHNFDFRPACDSHDYGYGLMANKKKKYKYYLDNTRSKKLDVDNRFYITLRDKVCGGYFILVRPDCRAWAVVYHKAVKKFGNP</sequence>
<keyword evidence="2" id="KW-0732">Signal</keyword>
<feature type="chain" id="PRO_5047082777" description="Phospholipase" evidence="2">
    <location>
        <begin position="25"/>
        <end position="536"/>
    </location>
</feature>
<reference evidence="3 4" key="1">
    <citation type="journal article" date="2019" name="Int. J. Syst. Evol. Microbiol.">
        <title>The Global Catalogue of Microorganisms (GCM) 10K type strain sequencing project: providing services to taxonomists for standard genome sequencing and annotation.</title>
        <authorList>
            <consortium name="The Broad Institute Genomics Platform"/>
            <consortium name="The Broad Institute Genome Sequencing Center for Infectious Disease"/>
            <person name="Wu L."/>
            <person name="Ma J."/>
        </authorList>
    </citation>
    <scope>NUCLEOTIDE SEQUENCE [LARGE SCALE GENOMIC DNA]</scope>
    <source>
        <strain evidence="3 4">JCM 13929</strain>
    </source>
</reference>
<protein>
    <recommendedName>
        <fullName evidence="5">Phospholipase</fullName>
    </recommendedName>
</protein>
<accession>A0ABN2FEB4</accession>
<dbReference type="Proteomes" id="UP001500064">
    <property type="component" value="Unassembled WGS sequence"/>
</dbReference>
<feature type="signal peptide" evidence="2">
    <location>
        <begin position="1"/>
        <end position="24"/>
    </location>
</feature>
<evidence type="ECO:0000256" key="1">
    <source>
        <dbReference type="SAM" id="MobiDB-lite"/>
    </source>
</evidence>